<evidence type="ECO:0008006" key="3">
    <source>
        <dbReference type="Google" id="ProtNLM"/>
    </source>
</evidence>
<dbReference type="EMBL" id="JAATHJ010000009">
    <property type="protein sequence ID" value="NJP37475.1"/>
    <property type="molecule type" value="Genomic_DNA"/>
</dbReference>
<dbReference type="Gene3D" id="2.130.10.10">
    <property type="entry name" value="YVTN repeat-like/Quinoprotein amine dehydrogenase"/>
    <property type="match status" value="1"/>
</dbReference>
<sequence>MSNKNISILAVTIAFVTTACSTDAEQEAREEAEEIMHMHDISFHTSGNGDPYIGTHHGLLHVNIDNQTMVWEGSPEERHDFMGLTILEDGVFISSGHPSPASDLGNPLGAMRSEDAGESWEVDVLYEEVDFHHLVESPADASILYGFDAYNGHLYSSRDAGQEWTIVNEEDFNDQEILEIFADAEDSEVLAAASPYGIYRSEDGGGSWEHIQQETTALSSTPYDDGHLVYGVGEQEGWFYTEDLGETLEAYDMALPDEPIIAFDRHGDTIAAGGTEDSLYLSFDGGASWEIWIDKGEPIAP</sequence>
<protein>
    <recommendedName>
        <fullName evidence="3">Photosynthesis system II assembly factor Ycf48/Hcf136-like domain-containing protein</fullName>
    </recommendedName>
</protein>
<dbReference type="AlphaFoldDB" id="A0A969PNI0"/>
<dbReference type="InterPro" id="IPR015943">
    <property type="entry name" value="WD40/YVTN_repeat-like_dom_sf"/>
</dbReference>
<evidence type="ECO:0000313" key="1">
    <source>
        <dbReference type="EMBL" id="NJP37475.1"/>
    </source>
</evidence>
<keyword evidence="2" id="KW-1185">Reference proteome</keyword>
<dbReference type="PANTHER" id="PTHR43739:SF5">
    <property type="entry name" value="EXO-ALPHA-SIALIDASE"/>
    <property type="match status" value="1"/>
</dbReference>
<proteinExistence type="predicted"/>
<dbReference type="PROSITE" id="PS51257">
    <property type="entry name" value="PROKAR_LIPOPROTEIN"/>
    <property type="match status" value="1"/>
</dbReference>
<organism evidence="1 2">
    <name type="scientific">Alkalicoccus luteus</name>
    <dbReference type="NCBI Taxonomy" id="1237094"/>
    <lineage>
        <taxon>Bacteria</taxon>
        <taxon>Bacillati</taxon>
        <taxon>Bacillota</taxon>
        <taxon>Bacilli</taxon>
        <taxon>Bacillales</taxon>
        <taxon>Bacillaceae</taxon>
        <taxon>Alkalicoccus</taxon>
    </lineage>
</organism>
<accession>A0A969PNI0</accession>
<dbReference type="NCBIfam" id="NF045728">
    <property type="entry name" value="glycosyl_F510_1955"/>
    <property type="match status" value="1"/>
</dbReference>
<gene>
    <name evidence="1" type="ORF">HCN83_07730</name>
</gene>
<dbReference type="InterPro" id="IPR052025">
    <property type="entry name" value="Xyloglucanase_GH74"/>
</dbReference>
<name>A0A969PNI0_9BACI</name>
<reference evidence="1 2" key="1">
    <citation type="submission" date="2020-03" db="EMBL/GenBank/DDBJ databases">
        <title>Assessment of the enzymatic potential of alkaline-tolerant lipase obtained from Bacillus luteus H11 (technogenic soil) for the bioremediation of saline soils contaminated with petroleum substances.</title>
        <authorList>
            <person name="Kalwasinska A."/>
        </authorList>
    </citation>
    <scope>NUCLEOTIDE SEQUENCE [LARGE SCALE GENOMIC DNA]</scope>
    <source>
        <strain evidence="1 2">H11</strain>
    </source>
</reference>
<dbReference type="PANTHER" id="PTHR43739">
    <property type="entry name" value="XYLOGLUCANASE (EUROFUNG)"/>
    <property type="match status" value="1"/>
</dbReference>
<dbReference type="GO" id="GO:0010411">
    <property type="term" value="P:xyloglucan metabolic process"/>
    <property type="evidence" value="ECO:0007669"/>
    <property type="project" value="TreeGrafter"/>
</dbReference>
<comment type="caution">
    <text evidence="1">The sequence shown here is derived from an EMBL/GenBank/DDBJ whole genome shotgun (WGS) entry which is preliminary data.</text>
</comment>
<dbReference type="InterPro" id="IPR054817">
    <property type="entry name" value="Glycosyl_F510_1955-like"/>
</dbReference>
<dbReference type="SUPFAM" id="SSF110296">
    <property type="entry name" value="Oligoxyloglucan reducing end-specific cellobiohydrolase"/>
    <property type="match status" value="1"/>
</dbReference>
<evidence type="ECO:0000313" key="2">
    <source>
        <dbReference type="Proteomes" id="UP000752012"/>
    </source>
</evidence>
<dbReference type="Proteomes" id="UP000752012">
    <property type="component" value="Unassembled WGS sequence"/>
</dbReference>